<sequence>MSLRRVRVVAAVIRRGRELLVSRRLEGAERGGLWEFPGGKVEPGESEPDALRREIAEELGCELEVGELVLRHHHRYPDLEVELAFYACALPAGVEPRPLGVAAIEWAEEGTLATRPFCEADVPVLPLLERA</sequence>
<dbReference type="GO" id="GO:0006281">
    <property type="term" value="P:DNA repair"/>
    <property type="evidence" value="ECO:0007669"/>
    <property type="project" value="UniProtKB-KW"/>
</dbReference>
<dbReference type="GO" id="GO:0008413">
    <property type="term" value="F:8-oxo-7,8-dihydroguanosine triphosphate pyrophosphatase activity"/>
    <property type="evidence" value="ECO:0007669"/>
    <property type="project" value="TreeGrafter"/>
</dbReference>
<evidence type="ECO:0000313" key="18">
    <source>
        <dbReference type="EMBL" id="GEJ57421.1"/>
    </source>
</evidence>
<dbReference type="InterPro" id="IPR029119">
    <property type="entry name" value="MutY_C"/>
</dbReference>
<dbReference type="InterPro" id="IPR015797">
    <property type="entry name" value="NUDIX_hydrolase-like_dom_sf"/>
</dbReference>
<accession>A0A7I9VLZ9</accession>
<dbReference type="GO" id="GO:0044716">
    <property type="term" value="F:8-oxo-GDP phosphatase activity"/>
    <property type="evidence" value="ECO:0007669"/>
    <property type="project" value="TreeGrafter"/>
</dbReference>
<dbReference type="EMBL" id="BJTG01000004">
    <property type="protein sequence ID" value="GEJ57421.1"/>
    <property type="molecule type" value="Genomic_DNA"/>
</dbReference>
<dbReference type="SUPFAM" id="SSF55811">
    <property type="entry name" value="Nudix"/>
    <property type="match status" value="1"/>
</dbReference>
<name>A0A7I9VLZ9_9BACT</name>
<evidence type="ECO:0000256" key="6">
    <source>
        <dbReference type="ARBA" id="ARBA00022763"/>
    </source>
</evidence>
<dbReference type="Pfam" id="PF14815">
    <property type="entry name" value="NUDIX_4"/>
    <property type="match status" value="1"/>
</dbReference>
<evidence type="ECO:0000256" key="9">
    <source>
        <dbReference type="ARBA" id="ARBA00023204"/>
    </source>
</evidence>
<dbReference type="AlphaFoldDB" id="A0A7I9VLZ9"/>
<reference evidence="19" key="1">
    <citation type="journal article" date="2020" name="Appl. Environ. Microbiol.">
        <title>Diazotrophic Anaeromyxobacter Isolates from Soils.</title>
        <authorList>
            <person name="Masuda Y."/>
            <person name="Yamanaka H."/>
            <person name="Xu Z.X."/>
            <person name="Shiratori Y."/>
            <person name="Aono T."/>
            <person name="Amachi S."/>
            <person name="Senoo K."/>
            <person name="Itoh H."/>
        </authorList>
    </citation>
    <scope>NUCLEOTIDE SEQUENCE [LARGE SCALE GENOMIC DNA]</scope>
    <source>
        <strain evidence="19">R267</strain>
    </source>
</reference>
<evidence type="ECO:0000256" key="4">
    <source>
        <dbReference type="ARBA" id="ARBA00022705"/>
    </source>
</evidence>
<comment type="similarity">
    <text evidence="2">Belongs to the Nudix hydrolase family.</text>
</comment>
<keyword evidence="8" id="KW-0460">Magnesium</keyword>
<keyword evidence="3" id="KW-0515">Mutator protein</keyword>
<dbReference type="GO" id="GO:0035539">
    <property type="term" value="F:8-oxo-7,8-dihydrodeoxyguanosine triphosphate pyrophosphatase activity"/>
    <property type="evidence" value="ECO:0007669"/>
    <property type="project" value="UniProtKB-EC"/>
</dbReference>
<dbReference type="PANTHER" id="PTHR47707">
    <property type="entry name" value="8-OXO-DGTP DIPHOSPHATASE"/>
    <property type="match status" value="1"/>
</dbReference>
<comment type="cofactor">
    <cofactor evidence="1">
        <name>Mg(2+)</name>
        <dbReference type="ChEBI" id="CHEBI:18420"/>
    </cofactor>
</comment>
<dbReference type="PRINTS" id="PR00502">
    <property type="entry name" value="NUDIXFAMILY"/>
</dbReference>
<evidence type="ECO:0000256" key="3">
    <source>
        <dbReference type="ARBA" id="ARBA00022457"/>
    </source>
</evidence>
<dbReference type="PANTHER" id="PTHR47707:SF1">
    <property type="entry name" value="NUDIX HYDROLASE FAMILY PROTEIN"/>
    <property type="match status" value="1"/>
</dbReference>
<dbReference type="InterPro" id="IPR000086">
    <property type="entry name" value="NUDIX_hydrolase_dom"/>
</dbReference>
<evidence type="ECO:0000256" key="13">
    <source>
        <dbReference type="ARBA" id="ARBA00040794"/>
    </source>
</evidence>
<dbReference type="InterPro" id="IPR020476">
    <property type="entry name" value="Nudix_hydrolase"/>
</dbReference>
<evidence type="ECO:0000256" key="5">
    <source>
        <dbReference type="ARBA" id="ARBA00022723"/>
    </source>
</evidence>
<keyword evidence="4" id="KW-0235">DNA replication</keyword>
<evidence type="ECO:0000256" key="12">
    <source>
        <dbReference type="ARBA" id="ARBA00038905"/>
    </source>
</evidence>
<dbReference type="GO" id="GO:0044715">
    <property type="term" value="F:8-oxo-dGDP phosphatase activity"/>
    <property type="evidence" value="ECO:0007669"/>
    <property type="project" value="TreeGrafter"/>
</dbReference>
<evidence type="ECO:0000256" key="1">
    <source>
        <dbReference type="ARBA" id="ARBA00001946"/>
    </source>
</evidence>
<gene>
    <name evidence="18" type="ORF">AMYX_21620</name>
</gene>
<keyword evidence="19" id="KW-1185">Reference proteome</keyword>
<keyword evidence="9" id="KW-0234">DNA repair</keyword>
<evidence type="ECO:0000256" key="11">
    <source>
        <dbReference type="ARBA" id="ARBA00036904"/>
    </source>
</evidence>
<proteinExistence type="inferred from homology"/>
<evidence type="ECO:0000313" key="19">
    <source>
        <dbReference type="Proteomes" id="UP000503640"/>
    </source>
</evidence>
<keyword evidence="7 18" id="KW-0378">Hydrolase</keyword>
<keyword evidence="5" id="KW-0479">Metal-binding</keyword>
<evidence type="ECO:0000256" key="7">
    <source>
        <dbReference type="ARBA" id="ARBA00022801"/>
    </source>
</evidence>
<evidence type="ECO:0000259" key="17">
    <source>
        <dbReference type="PROSITE" id="PS51462"/>
    </source>
</evidence>
<evidence type="ECO:0000256" key="2">
    <source>
        <dbReference type="ARBA" id="ARBA00005582"/>
    </source>
</evidence>
<feature type="domain" description="Nudix hydrolase" evidence="17">
    <location>
        <begin position="4"/>
        <end position="130"/>
    </location>
</feature>
<dbReference type="CDD" id="cd03425">
    <property type="entry name" value="NUDIX_MutT_NudA_like"/>
    <property type="match status" value="1"/>
</dbReference>
<comment type="caution">
    <text evidence="18">The sequence shown here is derived from an EMBL/GenBank/DDBJ whole genome shotgun (WGS) entry which is preliminary data.</text>
</comment>
<dbReference type="GO" id="GO:0006260">
    <property type="term" value="P:DNA replication"/>
    <property type="evidence" value="ECO:0007669"/>
    <property type="project" value="UniProtKB-KW"/>
</dbReference>
<protein>
    <recommendedName>
        <fullName evidence="13">8-oxo-dGTP diphosphatase</fullName>
        <ecNumber evidence="12">3.6.1.55</ecNumber>
    </recommendedName>
    <alternativeName>
        <fullName evidence="16">7,8-dihydro-8-oxoguanine-triphosphatase</fullName>
    </alternativeName>
    <alternativeName>
        <fullName evidence="15">Mutator protein MutT</fullName>
    </alternativeName>
    <alternativeName>
        <fullName evidence="14">dGTP pyrophosphohydrolase</fullName>
    </alternativeName>
</protein>
<dbReference type="PROSITE" id="PS00893">
    <property type="entry name" value="NUDIX_BOX"/>
    <property type="match status" value="1"/>
</dbReference>
<evidence type="ECO:0000256" key="16">
    <source>
        <dbReference type="ARBA" id="ARBA00042798"/>
    </source>
</evidence>
<dbReference type="Proteomes" id="UP000503640">
    <property type="component" value="Unassembled WGS sequence"/>
</dbReference>
<evidence type="ECO:0000256" key="8">
    <source>
        <dbReference type="ARBA" id="ARBA00022842"/>
    </source>
</evidence>
<organism evidence="18 19">
    <name type="scientific">Anaeromyxobacter diazotrophicus</name>
    <dbReference type="NCBI Taxonomy" id="2590199"/>
    <lineage>
        <taxon>Bacteria</taxon>
        <taxon>Pseudomonadati</taxon>
        <taxon>Myxococcota</taxon>
        <taxon>Myxococcia</taxon>
        <taxon>Myxococcales</taxon>
        <taxon>Cystobacterineae</taxon>
        <taxon>Anaeromyxobacteraceae</taxon>
        <taxon>Anaeromyxobacter</taxon>
    </lineage>
</organism>
<comment type="catalytic activity">
    <reaction evidence="10">
        <text>8-oxo-dGTP + H2O = 8-oxo-dGMP + diphosphate + H(+)</text>
        <dbReference type="Rhea" id="RHEA:31575"/>
        <dbReference type="ChEBI" id="CHEBI:15377"/>
        <dbReference type="ChEBI" id="CHEBI:15378"/>
        <dbReference type="ChEBI" id="CHEBI:33019"/>
        <dbReference type="ChEBI" id="CHEBI:63224"/>
        <dbReference type="ChEBI" id="CHEBI:77896"/>
        <dbReference type="EC" id="3.6.1.55"/>
    </reaction>
</comment>
<dbReference type="PROSITE" id="PS51462">
    <property type="entry name" value="NUDIX"/>
    <property type="match status" value="1"/>
</dbReference>
<evidence type="ECO:0000256" key="10">
    <source>
        <dbReference type="ARBA" id="ARBA00035861"/>
    </source>
</evidence>
<evidence type="ECO:0000256" key="14">
    <source>
        <dbReference type="ARBA" id="ARBA00041592"/>
    </source>
</evidence>
<keyword evidence="6" id="KW-0227">DNA damage</keyword>
<evidence type="ECO:0000256" key="15">
    <source>
        <dbReference type="ARBA" id="ARBA00041979"/>
    </source>
</evidence>
<dbReference type="InterPro" id="IPR020084">
    <property type="entry name" value="NUDIX_hydrolase_CS"/>
</dbReference>
<comment type="catalytic activity">
    <reaction evidence="11">
        <text>8-oxo-GTP + H2O = 8-oxo-GMP + diphosphate + H(+)</text>
        <dbReference type="Rhea" id="RHEA:67616"/>
        <dbReference type="ChEBI" id="CHEBI:15377"/>
        <dbReference type="ChEBI" id="CHEBI:15378"/>
        <dbReference type="ChEBI" id="CHEBI:33019"/>
        <dbReference type="ChEBI" id="CHEBI:143553"/>
        <dbReference type="ChEBI" id="CHEBI:145694"/>
    </reaction>
</comment>
<dbReference type="InterPro" id="IPR047127">
    <property type="entry name" value="MutT-like"/>
</dbReference>
<dbReference type="GO" id="GO:0046872">
    <property type="term" value="F:metal ion binding"/>
    <property type="evidence" value="ECO:0007669"/>
    <property type="project" value="UniProtKB-KW"/>
</dbReference>
<dbReference type="Gene3D" id="3.90.79.10">
    <property type="entry name" value="Nucleoside Triphosphate Pyrophosphohydrolase"/>
    <property type="match status" value="1"/>
</dbReference>
<dbReference type="EC" id="3.6.1.55" evidence="12"/>